<keyword evidence="1" id="KW-0812">Transmembrane</keyword>
<evidence type="ECO:0000256" key="1">
    <source>
        <dbReference type="SAM" id="Phobius"/>
    </source>
</evidence>
<gene>
    <name evidence="3" type="ORF">G5A66_11610</name>
    <name evidence="2" type="ORF">G5A75_11610</name>
</gene>
<accession>A0A850HP00</accession>
<dbReference type="AlphaFoldDB" id="A0A850HP00"/>
<feature type="transmembrane region" description="Helical" evidence="1">
    <location>
        <begin position="89"/>
        <end position="106"/>
    </location>
</feature>
<keyword evidence="4" id="KW-1185">Reference proteome</keyword>
<dbReference type="RefSeq" id="WP_101695865.1">
    <property type="nucleotide sequence ID" value="NZ_JAAITX010000012.1"/>
</dbReference>
<keyword evidence="1" id="KW-0472">Membrane</keyword>
<dbReference type="OrthoDB" id="1048788at2"/>
<dbReference type="Pfam" id="PF12725">
    <property type="entry name" value="DUF3810"/>
    <property type="match status" value="1"/>
</dbReference>
<evidence type="ECO:0000313" key="3">
    <source>
        <dbReference type="EMBL" id="NVH59252.1"/>
    </source>
</evidence>
<dbReference type="EMBL" id="JAAIUO010000012">
    <property type="protein sequence ID" value="NSK15476.1"/>
    <property type="molecule type" value="Genomic_DNA"/>
</dbReference>
<organism evidence="3 4">
    <name type="scientific">Dorea phocaeensis</name>
    <dbReference type="NCBI Taxonomy" id="2040291"/>
    <lineage>
        <taxon>Bacteria</taxon>
        <taxon>Bacillati</taxon>
        <taxon>Bacillota</taxon>
        <taxon>Clostridia</taxon>
        <taxon>Lachnospirales</taxon>
        <taxon>Lachnospiraceae</taxon>
        <taxon>Dorea</taxon>
    </lineage>
</organism>
<evidence type="ECO:0000313" key="2">
    <source>
        <dbReference type="EMBL" id="NSK15476.1"/>
    </source>
</evidence>
<protein>
    <submittedName>
        <fullName evidence="3">DUF3810 domain-containing protein</fullName>
    </submittedName>
</protein>
<comment type="caution">
    <text evidence="3">The sequence shown here is derived from an EMBL/GenBank/DDBJ whole genome shotgun (WGS) entry which is preliminary data.</text>
</comment>
<dbReference type="Proteomes" id="UP000701680">
    <property type="component" value="Unassembled WGS sequence"/>
</dbReference>
<reference evidence="4 5" key="1">
    <citation type="journal article" date="2020" name="Cell Host Microbe">
        <title>Functional and Genomic Variation between Human-Derived Isolates of Lachnospiraceae Reveals Inter- and Intra-Species Diversity.</title>
        <authorList>
            <person name="Sorbara M.T."/>
            <person name="Littmann E.R."/>
            <person name="Fontana E."/>
            <person name="Moody T.U."/>
            <person name="Kohout C.E."/>
            <person name="Gjonbalaj M."/>
            <person name="Eaton V."/>
            <person name="Seok R."/>
            <person name="Leiner I.M."/>
            <person name="Pamer E.G."/>
        </authorList>
    </citation>
    <scope>NUCLEOTIDE SEQUENCE [LARGE SCALE GENOMIC DNA]</scope>
    <source>
        <strain evidence="3 4">MSK.17.11</strain>
        <strain evidence="2 5">MSK.17.38</strain>
    </source>
</reference>
<proteinExistence type="predicted"/>
<evidence type="ECO:0000313" key="5">
    <source>
        <dbReference type="Proteomes" id="UP000701680"/>
    </source>
</evidence>
<keyword evidence="1" id="KW-1133">Transmembrane helix</keyword>
<dbReference type="InterPro" id="IPR024294">
    <property type="entry name" value="DUF3810"/>
</dbReference>
<evidence type="ECO:0000313" key="4">
    <source>
        <dbReference type="Proteomes" id="UP000528555"/>
    </source>
</evidence>
<name>A0A850HP00_9FIRM</name>
<sequence length="362" mass="41302">MQEWMKSRMNQWSICLILSASALIITARCSSEFAHWYSVHIYQGVVNVIGRAMGMIPISVSESLLYLLIFAALYQFVRRIFGTYKRRTGGRSVFFLMSVLYFLYVVNCGVNYQRESFAENIGLEIPSYTVEDLKTVCRKLTKKVNETANQVSRGEDGTMILSEEIDRQVVETMEAQGKVYEVLSGCYPKPKGLLFPWILSIQNLTGVYSPFTVEANYNTEMPAYNIPFTACHELSHLRGFMQEEEANFIAYLSSSQSDYKEFQYSGSLMGWIYCMNVLYQVEYDSWETIRAELSPQTEVDLEENSKFWGKYDTKVAEVANQVNDTYLKANGQSDGVKSYDKVVDLIVAYEMQKGGLTSITGN</sequence>
<dbReference type="Proteomes" id="UP000528555">
    <property type="component" value="Unassembled WGS sequence"/>
</dbReference>
<dbReference type="EMBL" id="JAAITX010000012">
    <property type="protein sequence ID" value="NVH59252.1"/>
    <property type="molecule type" value="Genomic_DNA"/>
</dbReference>
<feature type="transmembrane region" description="Helical" evidence="1">
    <location>
        <begin position="53"/>
        <end position="77"/>
    </location>
</feature>
<reference evidence="3" key="2">
    <citation type="submission" date="2020-02" db="EMBL/GenBank/DDBJ databases">
        <authorList>
            <person name="Littmann E."/>
            <person name="Sorbara M."/>
        </authorList>
    </citation>
    <scope>NUCLEOTIDE SEQUENCE</scope>
    <source>
        <strain evidence="3">MSK.17.11</strain>
        <strain evidence="2">MSK.17.38</strain>
    </source>
</reference>